<keyword evidence="8" id="KW-1185">Reference proteome</keyword>
<evidence type="ECO:0000256" key="5">
    <source>
        <dbReference type="ARBA" id="ARBA00034834"/>
    </source>
</evidence>
<keyword evidence="3 6" id="KW-1133">Transmembrane helix</keyword>
<dbReference type="PANTHER" id="PTHR34104">
    <property type="entry name" value="TRANSMEMBRANE PROTEIN 254"/>
    <property type="match status" value="1"/>
</dbReference>
<feature type="transmembrane region" description="Helical" evidence="6">
    <location>
        <begin position="89"/>
        <end position="109"/>
    </location>
</feature>
<dbReference type="Proteomes" id="UP001634394">
    <property type="component" value="Unassembled WGS sequence"/>
</dbReference>
<dbReference type="EMBL" id="JBJQND010000016">
    <property type="protein sequence ID" value="KAL3848561.1"/>
    <property type="molecule type" value="Genomic_DNA"/>
</dbReference>
<dbReference type="PANTHER" id="PTHR34104:SF3">
    <property type="entry name" value="TRANSMEMBRANE PROTEIN 254"/>
    <property type="match status" value="1"/>
</dbReference>
<feature type="transmembrane region" description="Helical" evidence="6">
    <location>
        <begin position="50"/>
        <end position="77"/>
    </location>
</feature>
<evidence type="ECO:0000256" key="2">
    <source>
        <dbReference type="ARBA" id="ARBA00022692"/>
    </source>
</evidence>
<comment type="subcellular location">
    <subcellularLocation>
        <location evidence="1">Membrane</location>
        <topology evidence="1">Multi-pass membrane protein</topology>
    </subcellularLocation>
</comment>
<dbReference type="Pfam" id="PF14934">
    <property type="entry name" value="TMEM254"/>
    <property type="match status" value="1"/>
</dbReference>
<evidence type="ECO:0000256" key="4">
    <source>
        <dbReference type="ARBA" id="ARBA00023136"/>
    </source>
</evidence>
<protein>
    <recommendedName>
        <fullName evidence="5">Transmembrane protein 254</fullName>
    </recommendedName>
</protein>
<organism evidence="7 8">
    <name type="scientific">Sinanodonta woodiana</name>
    <name type="common">Chinese pond mussel</name>
    <name type="synonym">Anodonta woodiana</name>
    <dbReference type="NCBI Taxonomy" id="1069815"/>
    <lineage>
        <taxon>Eukaryota</taxon>
        <taxon>Metazoa</taxon>
        <taxon>Spiralia</taxon>
        <taxon>Lophotrochozoa</taxon>
        <taxon>Mollusca</taxon>
        <taxon>Bivalvia</taxon>
        <taxon>Autobranchia</taxon>
        <taxon>Heteroconchia</taxon>
        <taxon>Palaeoheterodonta</taxon>
        <taxon>Unionida</taxon>
        <taxon>Unionoidea</taxon>
        <taxon>Unionidae</taxon>
        <taxon>Unioninae</taxon>
        <taxon>Sinanodonta</taxon>
    </lineage>
</organism>
<sequence length="119" mass="13401">MSDYFKFAHPLWMITLGTGLYSLILSVFAPQHFTLGYLGPLGRLATYLGIQYPGGVMALFVVTVILHVGETIYSWILCRRKALSSSATLKWMIQTFLFGFSSLMPLAAYNPHYKKTARD</sequence>
<proteinExistence type="predicted"/>
<comment type="caution">
    <text evidence="7">The sequence shown here is derived from an EMBL/GenBank/DDBJ whole genome shotgun (WGS) entry which is preliminary data.</text>
</comment>
<evidence type="ECO:0000256" key="3">
    <source>
        <dbReference type="ARBA" id="ARBA00022989"/>
    </source>
</evidence>
<reference evidence="7 8" key="1">
    <citation type="submission" date="2024-11" db="EMBL/GenBank/DDBJ databases">
        <title>Chromosome-level genome assembly of the freshwater bivalve Anodonta woodiana.</title>
        <authorList>
            <person name="Chen X."/>
        </authorList>
    </citation>
    <scope>NUCLEOTIDE SEQUENCE [LARGE SCALE GENOMIC DNA]</scope>
    <source>
        <strain evidence="7">MN2024</strain>
        <tissue evidence="7">Gills</tissue>
    </source>
</reference>
<feature type="transmembrane region" description="Helical" evidence="6">
    <location>
        <begin position="12"/>
        <end position="30"/>
    </location>
</feature>
<dbReference type="AlphaFoldDB" id="A0ABD3UHW5"/>
<evidence type="ECO:0000313" key="8">
    <source>
        <dbReference type="Proteomes" id="UP001634394"/>
    </source>
</evidence>
<dbReference type="GO" id="GO:0016020">
    <property type="term" value="C:membrane"/>
    <property type="evidence" value="ECO:0007669"/>
    <property type="project" value="UniProtKB-SubCell"/>
</dbReference>
<evidence type="ECO:0000256" key="6">
    <source>
        <dbReference type="SAM" id="Phobius"/>
    </source>
</evidence>
<dbReference type="InterPro" id="IPR028110">
    <property type="entry name" value="TMEM254"/>
</dbReference>
<evidence type="ECO:0000313" key="7">
    <source>
        <dbReference type="EMBL" id="KAL3848561.1"/>
    </source>
</evidence>
<evidence type="ECO:0000256" key="1">
    <source>
        <dbReference type="ARBA" id="ARBA00004141"/>
    </source>
</evidence>
<gene>
    <name evidence="7" type="ORF">ACJMK2_019412</name>
</gene>
<name>A0ABD3UHW5_SINWO</name>
<keyword evidence="4 6" id="KW-0472">Membrane</keyword>
<keyword evidence="2 6" id="KW-0812">Transmembrane</keyword>
<accession>A0ABD3UHW5</accession>